<dbReference type="AlphaFoldDB" id="A0AAJ0FYB9"/>
<evidence type="ECO:0000313" key="2">
    <source>
        <dbReference type="Proteomes" id="UP001251528"/>
    </source>
</evidence>
<proteinExistence type="predicted"/>
<name>A0AAJ0FYB9_9HYPO</name>
<evidence type="ECO:0000313" key="1">
    <source>
        <dbReference type="EMBL" id="KAK2616459.1"/>
    </source>
</evidence>
<sequence>MALTIAEDECSQCMELAKPGYIVLGLTDDLDSWDKERAAAKKAGQDYVFNAVWMVMRELSASEEAKHICRAGIGRYLGAFCDIVENTRNDNSLSKDVTAYIEAVKWSCCGNLVWSIYCPR</sequence>
<reference evidence="1" key="1">
    <citation type="submission" date="2023-06" db="EMBL/GenBank/DDBJ databases">
        <title>Conoideocrella luteorostrata (Hypocreales: Clavicipitaceae), a potential biocontrol fungus for elongate hemlock scale in United States Christmas tree production areas.</title>
        <authorList>
            <person name="Barrett H."/>
            <person name="Lovett B."/>
            <person name="Macias A.M."/>
            <person name="Stajich J.E."/>
            <person name="Kasson M.T."/>
        </authorList>
    </citation>
    <scope>NUCLEOTIDE SEQUENCE</scope>
    <source>
        <strain evidence="1">ARSEF 14590</strain>
    </source>
</reference>
<accession>A0AAJ0FYB9</accession>
<dbReference type="Gene3D" id="1.10.600.10">
    <property type="entry name" value="Farnesyl Diphosphate Synthase"/>
    <property type="match status" value="1"/>
</dbReference>
<comment type="caution">
    <text evidence="1">The sequence shown here is derived from an EMBL/GenBank/DDBJ whole genome shotgun (WGS) entry which is preliminary data.</text>
</comment>
<dbReference type="Proteomes" id="UP001251528">
    <property type="component" value="Unassembled WGS sequence"/>
</dbReference>
<protein>
    <submittedName>
        <fullName evidence="1">Uncharacterized protein</fullName>
    </submittedName>
</protein>
<dbReference type="InterPro" id="IPR008949">
    <property type="entry name" value="Isoprenoid_synthase_dom_sf"/>
</dbReference>
<dbReference type="EMBL" id="JASWJB010000006">
    <property type="protein sequence ID" value="KAK2616459.1"/>
    <property type="molecule type" value="Genomic_DNA"/>
</dbReference>
<organism evidence="1 2">
    <name type="scientific">Conoideocrella luteorostrata</name>
    <dbReference type="NCBI Taxonomy" id="1105319"/>
    <lineage>
        <taxon>Eukaryota</taxon>
        <taxon>Fungi</taxon>
        <taxon>Dikarya</taxon>
        <taxon>Ascomycota</taxon>
        <taxon>Pezizomycotina</taxon>
        <taxon>Sordariomycetes</taxon>
        <taxon>Hypocreomycetidae</taxon>
        <taxon>Hypocreales</taxon>
        <taxon>Clavicipitaceae</taxon>
        <taxon>Conoideocrella</taxon>
    </lineage>
</organism>
<gene>
    <name evidence="1" type="ORF">QQS21_000701</name>
</gene>
<keyword evidence="2" id="KW-1185">Reference proteome</keyword>
<dbReference type="SUPFAM" id="SSF48576">
    <property type="entry name" value="Terpenoid synthases"/>
    <property type="match status" value="1"/>
</dbReference>